<name>A0ABD2L8F2_9BILA</name>
<dbReference type="Proteomes" id="UP001620626">
    <property type="component" value="Unassembled WGS sequence"/>
</dbReference>
<organism evidence="2 3">
    <name type="scientific">Heterodera trifolii</name>
    <dbReference type="NCBI Taxonomy" id="157864"/>
    <lineage>
        <taxon>Eukaryota</taxon>
        <taxon>Metazoa</taxon>
        <taxon>Ecdysozoa</taxon>
        <taxon>Nematoda</taxon>
        <taxon>Chromadorea</taxon>
        <taxon>Rhabditida</taxon>
        <taxon>Tylenchina</taxon>
        <taxon>Tylenchomorpha</taxon>
        <taxon>Tylenchoidea</taxon>
        <taxon>Heteroderidae</taxon>
        <taxon>Heteroderinae</taxon>
        <taxon>Heterodera</taxon>
    </lineage>
</organism>
<feature type="compositionally biased region" description="Polar residues" evidence="1">
    <location>
        <begin position="100"/>
        <end position="111"/>
    </location>
</feature>
<reference evidence="2 3" key="1">
    <citation type="submission" date="2024-10" db="EMBL/GenBank/DDBJ databases">
        <authorList>
            <person name="Kim D."/>
        </authorList>
    </citation>
    <scope>NUCLEOTIDE SEQUENCE [LARGE SCALE GENOMIC DNA]</scope>
    <source>
        <strain evidence="2">BH-2024</strain>
    </source>
</reference>
<evidence type="ECO:0000256" key="1">
    <source>
        <dbReference type="SAM" id="MobiDB-lite"/>
    </source>
</evidence>
<gene>
    <name evidence="2" type="ORF">niasHT_017683</name>
</gene>
<evidence type="ECO:0000313" key="3">
    <source>
        <dbReference type="Proteomes" id="UP001620626"/>
    </source>
</evidence>
<keyword evidence="3" id="KW-1185">Reference proteome</keyword>
<dbReference type="EMBL" id="JBICBT010000506">
    <property type="protein sequence ID" value="KAL3111456.1"/>
    <property type="molecule type" value="Genomic_DNA"/>
</dbReference>
<evidence type="ECO:0000313" key="2">
    <source>
        <dbReference type="EMBL" id="KAL3111456.1"/>
    </source>
</evidence>
<sequence>MNASGTSSEPSKAQQFIGIGAIGACFVGDEMQEKAGREVATNEDLDKAMREQKQQLTVEIRGAVQALHDKIVPQLAEQSKTIVAMIEALDECTVNLEMQKSVAGSSPQNESPKPKGDLPPQQKVLELPRENGIAVSAEMAQLSAVAKLNEEMAKGNAVVKLSAVAKANEKTAKLNAEMAKLSATGQLNEKMGMGEEDGMDEAARVRIGTESPVF</sequence>
<accession>A0ABD2L8F2</accession>
<proteinExistence type="predicted"/>
<feature type="region of interest" description="Disordered" evidence="1">
    <location>
        <begin position="100"/>
        <end position="122"/>
    </location>
</feature>
<comment type="caution">
    <text evidence="2">The sequence shown here is derived from an EMBL/GenBank/DDBJ whole genome shotgun (WGS) entry which is preliminary data.</text>
</comment>
<protein>
    <submittedName>
        <fullName evidence="2">Uncharacterized protein</fullName>
    </submittedName>
</protein>
<dbReference type="AlphaFoldDB" id="A0ABD2L8F2"/>